<name>A0A2M4DN84_ANODA</name>
<evidence type="ECO:0000313" key="1">
    <source>
        <dbReference type="EMBL" id="MBW79017.1"/>
    </source>
</evidence>
<accession>A0A2M4DN84</accession>
<sequence>MSLIAVLPPLVNSGWAIILSTFTSIGVGAHKSPSQSGDLLRSHSPRRTRFTFQPEGIETMQWAAVTT</sequence>
<reference evidence="1" key="1">
    <citation type="submission" date="2018-01" db="EMBL/GenBank/DDBJ databases">
        <title>An insight into the sialome of Amazonian anophelines.</title>
        <authorList>
            <person name="Ribeiro J.M."/>
            <person name="Scarpassa V."/>
            <person name="Calvo E."/>
        </authorList>
    </citation>
    <scope>NUCLEOTIDE SEQUENCE</scope>
</reference>
<proteinExistence type="predicted"/>
<protein>
    <submittedName>
        <fullName evidence="1">Putative secreted protein</fullName>
    </submittedName>
</protein>
<dbReference type="EMBL" id="GGFL01014839">
    <property type="protein sequence ID" value="MBW79017.1"/>
    <property type="molecule type" value="Transcribed_RNA"/>
</dbReference>
<dbReference type="AlphaFoldDB" id="A0A2M4DN84"/>
<organism evidence="1">
    <name type="scientific">Anopheles darlingi</name>
    <name type="common">Mosquito</name>
    <dbReference type="NCBI Taxonomy" id="43151"/>
    <lineage>
        <taxon>Eukaryota</taxon>
        <taxon>Metazoa</taxon>
        <taxon>Ecdysozoa</taxon>
        <taxon>Arthropoda</taxon>
        <taxon>Hexapoda</taxon>
        <taxon>Insecta</taxon>
        <taxon>Pterygota</taxon>
        <taxon>Neoptera</taxon>
        <taxon>Endopterygota</taxon>
        <taxon>Diptera</taxon>
        <taxon>Nematocera</taxon>
        <taxon>Culicoidea</taxon>
        <taxon>Culicidae</taxon>
        <taxon>Anophelinae</taxon>
        <taxon>Anopheles</taxon>
    </lineage>
</organism>